<protein>
    <submittedName>
        <fullName evidence="1">Uncharacterized protein</fullName>
    </submittedName>
</protein>
<accession>A0ACC0P3R5</accession>
<comment type="caution">
    <text evidence="1">The sequence shown here is derived from an EMBL/GenBank/DDBJ whole genome shotgun (WGS) entry which is preliminary data.</text>
</comment>
<organism evidence="1 2">
    <name type="scientific">Rhododendron molle</name>
    <name type="common">Chinese azalea</name>
    <name type="synonym">Azalea mollis</name>
    <dbReference type="NCBI Taxonomy" id="49168"/>
    <lineage>
        <taxon>Eukaryota</taxon>
        <taxon>Viridiplantae</taxon>
        <taxon>Streptophyta</taxon>
        <taxon>Embryophyta</taxon>
        <taxon>Tracheophyta</taxon>
        <taxon>Spermatophyta</taxon>
        <taxon>Magnoliopsida</taxon>
        <taxon>eudicotyledons</taxon>
        <taxon>Gunneridae</taxon>
        <taxon>Pentapetalae</taxon>
        <taxon>asterids</taxon>
        <taxon>Ericales</taxon>
        <taxon>Ericaceae</taxon>
        <taxon>Ericoideae</taxon>
        <taxon>Rhodoreae</taxon>
        <taxon>Rhododendron</taxon>
    </lineage>
</organism>
<name>A0ACC0P3R5_RHOML</name>
<keyword evidence="2" id="KW-1185">Reference proteome</keyword>
<gene>
    <name evidence="1" type="ORF">RHMOL_Rhmol04G0243000</name>
</gene>
<reference evidence="1" key="1">
    <citation type="submission" date="2022-02" db="EMBL/GenBank/DDBJ databases">
        <title>Plant Genome Project.</title>
        <authorList>
            <person name="Zhang R.-G."/>
        </authorList>
    </citation>
    <scope>NUCLEOTIDE SEQUENCE</scope>
    <source>
        <strain evidence="1">AT1</strain>
    </source>
</reference>
<sequence length="320" mass="35109">MAAHIARRVLRSRRANDFFSATTLVPPRVLDRSFFSTASSSDLIRATLFPGDGIGPEIADSVKQVFKAAEVPIEWEEHYVGNEIDPRTQSFLTWESLESVRKNKVGLKGPMATPIGKGHRSLNLTLRKELNLYANVRPCYSLPGYKTRYDDVDLITIRENTEGEYSGLEHQCCREVAEKYPEIKYEEVVIDNCCMMLVKNPALFDVLVMPNLYGDIISDLCAGLIGGLGLTPSCNIGEGGIALAEAVHGSAPDIAGKNLANPTALMLSAVTMLRHLELHDKADRIQNAILNTIAEGKYRTADLGGSSSTTDFTKAIIDHL</sequence>
<proteinExistence type="predicted"/>
<evidence type="ECO:0000313" key="2">
    <source>
        <dbReference type="Proteomes" id="UP001062846"/>
    </source>
</evidence>
<dbReference type="EMBL" id="CM046391">
    <property type="protein sequence ID" value="KAI8560283.1"/>
    <property type="molecule type" value="Genomic_DNA"/>
</dbReference>
<evidence type="ECO:0000313" key="1">
    <source>
        <dbReference type="EMBL" id="KAI8560283.1"/>
    </source>
</evidence>
<dbReference type="Proteomes" id="UP001062846">
    <property type="component" value="Chromosome 4"/>
</dbReference>